<feature type="compositionally biased region" description="Gly residues" evidence="12">
    <location>
        <begin position="636"/>
        <end position="645"/>
    </location>
</feature>
<dbReference type="InterPro" id="IPR002553">
    <property type="entry name" value="Clathrin/coatomer_adapt-like_N"/>
</dbReference>
<evidence type="ECO:0000256" key="2">
    <source>
        <dbReference type="ARBA" id="ARBA00004277"/>
    </source>
</evidence>
<evidence type="ECO:0000313" key="15">
    <source>
        <dbReference type="Proteomes" id="UP000261540"/>
    </source>
</evidence>
<dbReference type="Gene3D" id="1.25.10.10">
    <property type="entry name" value="Leucine-rich Repeat Variant"/>
    <property type="match status" value="1"/>
</dbReference>
<feature type="domain" description="Clathrin adaptor alpha/beta/gamma-adaptin appendage Ig-like subdomain" evidence="13">
    <location>
        <begin position="698"/>
        <end position="807"/>
    </location>
</feature>
<evidence type="ECO:0000313" key="14">
    <source>
        <dbReference type="Ensembl" id="ENSPKIP00000001217.1"/>
    </source>
</evidence>
<dbReference type="GO" id="GO:0006886">
    <property type="term" value="P:intracellular protein transport"/>
    <property type="evidence" value="ECO:0007669"/>
    <property type="project" value="UniProtKB-UniRule"/>
</dbReference>
<dbReference type="GO" id="GO:0035615">
    <property type="term" value="F:clathrin adaptor activity"/>
    <property type="evidence" value="ECO:0007669"/>
    <property type="project" value="InterPro"/>
</dbReference>
<dbReference type="Pfam" id="PF02883">
    <property type="entry name" value="Alpha_adaptinC2"/>
    <property type="match status" value="1"/>
</dbReference>
<dbReference type="InterPro" id="IPR050840">
    <property type="entry name" value="Adaptor_Complx_Large_Subunit"/>
</dbReference>
<dbReference type="FunFam" id="2.60.40.1230:FF:000003">
    <property type="entry name" value="AP-2 complex subunit alpha"/>
    <property type="match status" value="1"/>
</dbReference>
<organism evidence="14 15">
    <name type="scientific">Paramormyrops kingsleyae</name>
    <dbReference type="NCBI Taxonomy" id="1676925"/>
    <lineage>
        <taxon>Eukaryota</taxon>
        <taxon>Metazoa</taxon>
        <taxon>Chordata</taxon>
        <taxon>Craniata</taxon>
        <taxon>Vertebrata</taxon>
        <taxon>Euteleostomi</taxon>
        <taxon>Actinopterygii</taxon>
        <taxon>Neopterygii</taxon>
        <taxon>Teleostei</taxon>
        <taxon>Osteoglossocephala</taxon>
        <taxon>Osteoglossomorpha</taxon>
        <taxon>Osteoglossiformes</taxon>
        <taxon>Mormyridae</taxon>
        <taxon>Paramormyrops</taxon>
    </lineage>
</organism>
<evidence type="ECO:0000256" key="7">
    <source>
        <dbReference type="ARBA" id="ARBA00022927"/>
    </source>
</evidence>
<evidence type="ECO:0000256" key="3">
    <source>
        <dbReference type="ARBA" id="ARBA00006613"/>
    </source>
</evidence>
<evidence type="ECO:0000256" key="4">
    <source>
        <dbReference type="ARBA" id="ARBA00022448"/>
    </source>
</evidence>
<dbReference type="InterPro" id="IPR009028">
    <property type="entry name" value="Coatomer/calthrin_app_sub_C"/>
</dbReference>
<dbReference type="InterPro" id="IPR008152">
    <property type="entry name" value="Clathrin_a/b/g-adaptin_app_Ig"/>
</dbReference>
<dbReference type="SUPFAM" id="SSF55711">
    <property type="entry name" value="Subdomain of clathrin and coatomer appendage domain"/>
    <property type="match status" value="1"/>
</dbReference>
<dbReference type="InterPro" id="IPR003164">
    <property type="entry name" value="Clathrin_a-adaptin_app_sub_C"/>
</dbReference>
<dbReference type="AlphaFoldDB" id="A0A3B3Q3Q9"/>
<keyword evidence="9 10" id="KW-0168">Coated pit</keyword>
<dbReference type="PANTHER" id="PTHR22780">
    <property type="entry name" value="ADAPTIN, ALPHA/GAMMA/EPSILON"/>
    <property type="match status" value="1"/>
</dbReference>
<dbReference type="Pfam" id="PF02296">
    <property type="entry name" value="Alpha_adaptin_C"/>
    <property type="match status" value="1"/>
</dbReference>
<dbReference type="InterPro" id="IPR013041">
    <property type="entry name" value="Clathrin_app_Ig-like_sf"/>
</dbReference>
<dbReference type="Gene3D" id="3.30.310.10">
    <property type="entry name" value="TATA-Binding Protein"/>
    <property type="match status" value="1"/>
</dbReference>
<keyword evidence="4 10" id="KW-0813">Transport</keyword>
<dbReference type="Ensembl" id="ENSPKIT00000025132.1">
    <property type="protein sequence ID" value="ENSPKIP00000001217.1"/>
    <property type="gene ID" value="ENSPKIG00000019518.1"/>
</dbReference>
<evidence type="ECO:0000256" key="9">
    <source>
        <dbReference type="ARBA" id="ARBA00023176"/>
    </source>
</evidence>
<dbReference type="InterPro" id="IPR016024">
    <property type="entry name" value="ARM-type_fold"/>
</dbReference>
<dbReference type="Pfam" id="PF01602">
    <property type="entry name" value="Adaptin_N"/>
    <property type="match status" value="1"/>
</dbReference>
<evidence type="ECO:0000256" key="8">
    <source>
        <dbReference type="ARBA" id="ARBA00023136"/>
    </source>
</evidence>
<dbReference type="FunFam" id="1.25.10.10:FF:000020">
    <property type="entry name" value="AP-2 complex subunit alpha"/>
    <property type="match status" value="1"/>
</dbReference>
<dbReference type="FunFam" id="3.30.310.10:FF:000004">
    <property type="entry name" value="AP-2 complex subunit alpha"/>
    <property type="match status" value="1"/>
</dbReference>
<evidence type="ECO:0000256" key="11">
    <source>
        <dbReference type="PIRSR" id="PIRSR037091-1"/>
    </source>
</evidence>
<keyword evidence="8 10" id="KW-0472">Membrane</keyword>
<dbReference type="InterPro" id="IPR017104">
    <property type="entry name" value="AP2_complex_asu"/>
</dbReference>
<comment type="function">
    <text evidence="10">Component of the adaptor protein complex 2 (AP-2). Adaptor protein complexes function in protein transport via transport vesicles in different membrane traffic pathways. Adaptor protein complexes are vesicle coat components and appear to be involved in cargo selection and vesicle formation. AP-2 is involved in clathrin-dependent endocytosis in which cargo proteins are incorporated into vesicles surrounded by clathrin (clathrin-coated vesicles, CCVs) which are destined for fusion with the early endosome. The clathrin lattice serves as a mechanical scaffold but is itself unable to bind directly to membrane components. Clathrin-associated adaptor protein (AP) complexes which can bind directly to both the clathrin lattice and to the lipid and protein components of membranes are considered to be the major clathrin adaptors contributing the CCV formation. AP-2 also serves as a cargo receptor to selectively sort the membrane proteins involved in receptor-mediated endocytosis. AP-2 seems to play a role in the recycling of synaptic vesicle membranes from the presynaptic surface. AP-2 recognizes Y-X-X-[FILMV] (Y-X-X-Phi) and [ED]-X-X-X-L-[LI] endocytosis signal motifs within the cytosolic tails of transmembrane cargo molecules. AP-2 may also play a role in maintaining normal post-endocytic trafficking through the ARF6-regulated, non-clathrin pathway. The AP-2 alpha subunit binds polyphosphoinositide-containing lipids, positioning AP-2 on the membrane. The AP-2 alpha subunit acts via its C-terminal appendage domain as a scaffolding platform for endocytic accessory proteins. The AP-2 alpha and AP-2 sigma subunits are thought to contribute to the recognition of the [ED]-X-X-X-L-[LI] motif.</text>
</comment>
<keyword evidence="7 10" id="KW-0653">Protein transport</keyword>
<evidence type="ECO:0000256" key="10">
    <source>
        <dbReference type="PIRNR" id="PIRNR037091"/>
    </source>
</evidence>
<keyword evidence="5" id="KW-1003">Cell membrane</keyword>
<comment type="subcellular location">
    <subcellularLocation>
        <location evidence="1">Cell membrane</location>
    </subcellularLocation>
    <subcellularLocation>
        <location evidence="2">Membrane</location>
        <location evidence="2">Coated pit</location>
        <topology evidence="2">Peripheral membrane protein</topology>
        <orientation evidence="2">Cytoplasmic side</orientation>
    </subcellularLocation>
</comment>
<dbReference type="Gene3D" id="2.60.40.1230">
    <property type="match status" value="1"/>
</dbReference>
<feature type="binding site" evidence="11">
    <location>
        <begin position="57"/>
        <end position="61"/>
    </location>
    <ligand>
        <name>a 1,2-diacyl-sn-glycero-3-phospho-(1D-myo-inositol-3,4,5-trisphosphate)</name>
        <dbReference type="ChEBI" id="CHEBI:57836"/>
    </ligand>
</feature>
<dbReference type="GO" id="GO:0030122">
    <property type="term" value="C:AP-2 adaptor complex"/>
    <property type="evidence" value="ECO:0007669"/>
    <property type="project" value="InterPro"/>
</dbReference>
<evidence type="ECO:0000256" key="5">
    <source>
        <dbReference type="ARBA" id="ARBA00022475"/>
    </source>
</evidence>
<reference evidence="14" key="1">
    <citation type="submission" date="2025-08" db="UniProtKB">
        <authorList>
            <consortium name="Ensembl"/>
        </authorList>
    </citation>
    <scope>IDENTIFICATION</scope>
</reference>
<dbReference type="SUPFAM" id="SSF49348">
    <property type="entry name" value="Clathrin adaptor appendage domain"/>
    <property type="match status" value="1"/>
</dbReference>
<keyword evidence="6 10" id="KW-0254">Endocytosis</keyword>
<dbReference type="Proteomes" id="UP000261540">
    <property type="component" value="Unplaced"/>
</dbReference>
<proteinExistence type="inferred from homology"/>
<name>A0A3B3Q3Q9_9TELE</name>
<feature type="binding site" evidence="11">
    <location>
        <position position="53"/>
    </location>
    <ligand>
        <name>a 1,2-diacyl-sn-glycero-3-phospho-(1D-myo-inositol-3,4,5-trisphosphate)</name>
        <dbReference type="ChEBI" id="CHEBI:57836"/>
    </ligand>
</feature>
<accession>A0A3B3Q3Q9</accession>
<feature type="region of interest" description="Disordered" evidence="12">
    <location>
        <begin position="625"/>
        <end position="648"/>
    </location>
</feature>
<dbReference type="PIRSF" id="PIRSF037091">
    <property type="entry name" value="AP2_complex_alpha"/>
    <property type="match status" value="1"/>
</dbReference>
<reference evidence="14" key="2">
    <citation type="submission" date="2025-09" db="UniProtKB">
        <authorList>
            <consortium name="Ensembl"/>
        </authorList>
    </citation>
    <scope>IDENTIFICATION</scope>
</reference>
<feature type="binding site" evidence="11">
    <location>
        <begin position="11"/>
        <end position="12"/>
    </location>
    <ligand>
        <name>a 1,2-diacyl-sn-glycero-3-phospho-(1D-myo-inositol-3,4,5-trisphosphate)</name>
        <dbReference type="ChEBI" id="CHEBI:57836"/>
    </ligand>
</feature>
<evidence type="ECO:0000256" key="1">
    <source>
        <dbReference type="ARBA" id="ARBA00004236"/>
    </source>
</evidence>
<keyword evidence="15" id="KW-1185">Reference proteome</keyword>
<dbReference type="SUPFAM" id="SSF48371">
    <property type="entry name" value="ARM repeat"/>
    <property type="match status" value="1"/>
</dbReference>
<evidence type="ECO:0000256" key="12">
    <source>
        <dbReference type="SAM" id="MobiDB-lite"/>
    </source>
</evidence>
<comment type="subunit">
    <text evidence="10">Adaptor protein complex 2 (AP-2) is a heterotetramer composed of two large adaptins (alpha-type subunit AP2A1 or AP2A2 and beta-type subunit AP2B1), a medium adaptin (mu-type subunit AP2M1) and a small adaptin (sigma-type subunit AP2S1).</text>
</comment>
<comment type="similarity">
    <text evidence="3 10">Belongs to the adaptor complexes large subunit family.</text>
</comment>
<dbReference type="GeneTree" id="ENSGT00950000182838"/>
<feature type="binding site" evidence="11">
    <location>
        <position position="43"/>
    </location>
    <ligand>
        <name>a 1,2-diacyl-sn-glycero-3-phospho-(1D-myo-inositol-3,4,5-trisphosphate)</name>
        <dbReference type="ChEBI" id="CHEBI:57836"/>
    </ligand>
</feature>
<dbReference type="SMART" id="SM00809">
    <property type="entry name" value="Alpha_adaptinC2"/>
    <property type="match status" value="1"/>
</dbReference>
<evidence type="ECO:0000256" key="6">
    <source>
        <dbReference type="ARBA" id="ARBA00022583"/>
    </source>
</evidence>
<sequence>MPAVSKGDGMRGLAVFISDIRNCKSKEAEIKRINKELANIRSKFKGDKALDGYSKKKYVCKLLFIFLLGHDIDFGHMEAVNLLSSNKYTEKQIGYLFISVLVNSNSELIRLINNGIKNDLASRNPTFMCLALHCIANVGSREMAEAFAGEIPRILVAGDTMDSVKQSAALCLLRLHKASPDVVLMGEWTSRVVHLLNDQHMGVVTAAISLITCLSQKNPDEFKSCVPLAVSRLSRIVSSASTDLQDYTYYFVPAPWLSCKLLRLLQCYPPPEDGAVKGRLVECLETILNKAQEPPKSKKVQHSNAKNAILFEAISLIIHYDSEPTLLVRACNQLGQFLQHRETNLRYLALESMCTLASSEFSHEAVKTHIETVINALKTERDVSVRQRAADLLYAMCDRSNAKQIVAEMLSYLETADYSIREEMVLKVAILAEKYAVDYSWYVDTILNLIRIAGDYVSEEVWYRVIQIVINRDDVQGYAAKTVFEALQAPACHENMVKVGGYILGEFGNLIAGDPRSSPLVQFNLLHSKFHLCSVPSRALLLSAYIKFINLFPETKPTIQEVLRSDSQIRNSDVELQQRAVEYLKLSSIASTDVLATVLEEMPPFPERESSILAKLKKKKGPGAVSVSDLEEAKGEGGALNGSGDRGADAAATLSPSADLLGLRSAAPVAPGTGSLLVDVFPEAGPASAPAVSEDGFLRFVCKNNGVLFENQLLQIGTKSEYRQNLGRMYLFFGNKTSVQFSNFTTSITCPGDLQTHILSVEPLVDGGAQVQQVLNIECLSDFSDAPLLNIMFRYGGAQQNLTLKLPVTINKFFQPTEMSSQDFFQRWKQLSLPQQEAQKIFKANHSMDTDVIKTKLLGLGPALLEDVDPNPENFVCAGVIQTKGQQIGCLLRLEPNAQAQMFRLTLRSSKDTVSVHLCHLLAEQF</sequence>
<dbReference type="InterPro" id="IPR011989">
    <property type="entry name" value="ARM-like"/>
</dbReference>
<dbReference type="GO" id="GO:0072583">
    <property type="term" value="P:clathrin-dependent endocytosis"/>
    <property type="evidence" value="ECO:0007669"/>
    <property type="project" value="InterPro"/>
</dbReference>
<evidence type="ECO:0000259" key="13">
    <source>
        <dbReference type="SMART" id="SM00809"/>
    </source>
</evidence>
<dbReference type="InterPro" id="IPR012295">
    <property type="entry name" value="TBP_dom_sf"/>
</dbReference>
<protein>
    <recommendedName>
        <fullName evidence="10">AP-2 complex subunit alpha</fullName>
    </recommendedName>
</protein>